<keyword evidence="1" id="KW-0805">Transcription regulation</keyword>
<dbReference type="PROSITE" id="PS51077">
    <property type="entry name" value="HTH_ICLR"/>
    <property type="match status" value="1"/>
</dbReference>
<dbReference type="OrthoDB" id="5401369at2"/>
<dbReference type="SUPFAM" id="SSF55781">
    <property type="entry name" value="GAF domain-like"/>
    <property type="match status" value="1"/>
</dbReference>
<dbReference type="InterPro" id="IPR036388">
    <property type="entry name" value="WH-like_DNA-bd_sf"/>
</dbReference>
<dbReference type="Proteomes" id="UP000054770">
    <property type="component" value="Unassembled WGS sequence"/>
</dbReference>
<dbReference type="SMART" id="SM00346">
    <property type="entry name" value="HTH_ICLR"/>
    <property type="match status" value="1"/>
</dbReference>
<keyword evidence="7" id="KW-1185">Reference proteome</keyword>
<dbReference type="Gene3D" id="3.30.450.40">
    <property type="match status" value="1"/>
</dbReference>
<dbReference type="InterPro" id="IPR036390">
    <property type="entry name" value="WH_DNA-bd_sf"/>
</dbReference>
<dbReference type="AlphaFoldDB" id="A0A158JMY9"/>
<dbReference type="RefSeq" id="WP_087646067.1">
    <property type="nucleotide sequence ID" value="NZ_FCON02000044.1"/>
</dbReference>
<comment type="caution">
    <text evidence="6">The sequence shown here is derived from an EMBL/GenBank/DDBJ whole genome shotgun (WGS) entry which is preliminary data.</text>
</comment>
<dbReference type="InterPro" id="IPR050707">
    <property type="entry name" value="HTH_MetabolicPath_Reg"/>
</dbReference>
<evidence type="ECO:0000313" key="7">
    <source>
        <dbReference type="Proteomes" id="UP000054770"/>
    </source>
</evidence>
<keyword evidence="3" id="KW-0804">Transcription</keyword>
<reference evidence="6" key="1">
    <citation type="submission" date="2016-01" db="EMBL/GenBank/DDBJ databases">
        <authorList>
            <person name="Peeters C."/>
        </authorList>
    </citation>
    <scope>NUCLEOTIDE SEQUENCE [LARGE SCALE GENOMIC DNA]</scope>
    <source>
        <strain evidence="6">LMG 22940</strain>
    </source>
</reference>
<organism evidence="6 7">
    <name type="scientific">Caballeronia choica</name>
    <dbReference type="NCBI Taxonomy" id="326476"/>
    <lineage>
        <taxon>Bacteria</taxon>
        <taxon>Pseudomonadati</taxon>
        <taxon>Pseudomonadota</taxon>
        <taxon>Betaproteobacteria</taxon>
        <taxon>Burkholderiales</taxon>
        <taxon>Burkholderiaceae</taxon>
        <taxon>Caballeronia</taxon>
    </lineage>
</organism>
<dbReference type="GO" id="GO:0003700">
    <property type="term" value="F:DNA-binding transcription factor activity"/>
    <property type="evidence" value="ECO:0007669"/>
    <property type="project" value="TreeGrafter"/>
</dbReference>
<dbReference type="Pfam" id="PF01614">
    <property type="entry name" value="IclR_C"/>
    <property type="match status" value="1"/>
</dbReference>
<sequence>MKSSGEGSPSVTLTVERGLEVLRAFHAERTPLSNAELVRRTGLSKATVSRLTTTLIRIGFLRRAGGGRQFELGAGALSMGHAYLETNPVTRVVNPYLQQLADKLDVCVALGVPHHLDMLYIACGIGAKIATLRTGVGSLIPMESTALGRAYLYGLPAQERRTQMDAILLAAGIHAKTVKGNIQAAFEDLKQSGVCICVGEYQRNAYGIALPVTVGRSQTLMALNCGAIELQPNAATIRRKLMPALKTAARNVVDLLADVDYEP</sequence>
<dbReference type="InterPro" id="IPR014757">
    <property type="entry name" value="Tscrpt_reg_IclR_C"/>
</dbReference>
<evidence type="ECO:0000259" key="4">
    <source>
        <dbReference type="PROSITE" id="PS51077"/>
    </source>
</evidence>
<dbReference type="EMBL" id="FCON02000044">
    <property type="protein sequence ID" value="SAL69789.1"/>
    <property type="molecule type" value="Genomic_DNA"/>
</dbReference>
<dbReference type="GO" id="GO:0045892">
    <property type="term" value="P:negative regulation of DNA-templated transcription"/>
    <property type="evidence" value="ECO:0007669"/>
    <property type="project" value="TreeGrafter"/>
</dbReference>
<dbReference type="PANTHER" id="PTHR30136">
    <property type="entry name" value="HELIX-TURN-HELIX TRANSCRIPTIONAL REGULATOR, ICLR FAMILY"/>
    <property type="match status" value="1"/>
</dbReference>
<proteinExistence type="predicted"/>
<dbReference type="SUPFAM" id="SSF46785">
    <property type="entry name" value="Winged helix' DNA-binding domain"/>
    <property type="match status" value="1"/>
</dbReference>
<dbReference type="PROSITE" id="PS51078">
    <property type="entry name" value="ICLR_ED"/>
    <property type="match status" value="1"/>
</dbReference>
<dbReference type="Pfam" id="PF09339">
    <property type="entry name" value="HTH_IclR"/>
    <property type="match status" value="1"/>
</dbReference>
<evidence type="ECO:0000256" key="1">
    <source>
        <dbReference type="ARBA" id="ARBA00023015"/>
    </source>
</evidence>
<evidence type="ECO:0000256" key="3">
    <source>
        <dbReference type="ARBA" id="ARBA00023163"/>
    </source>
</evidence>
<dbReference type="PANTHER" id="PTHR30136:SF33">
    <property type="entry name" value="TRANSCRIPTIONAL REGULATORY PROTEIN"/>
    <property type="match status" value="1"/>
</dbReference>
<evidence type="ECO:0000256" key="2">
    <source>
        <dbReference type="ARBA" id="ARBA00023125"/>
    </source>
</evidence>
<protein>
    <submittedName>
        <fullName evidence="6">IclR family transcriptional regulator</fullName>
    </submittedName>
</protein>
<dbReference type="GO" id="GO:0003677">
    <property type="term" value="F:DNA binding"/>
    <property type="evidence" value="ECO:0007669"/>
    <property type="project" value="UniProtKB-KW"/>
</dbReference>
<dbReference type="InterPro" id="IPR029016">
    <property type="entry name" value="GAF-like_dom_sf"/>
</dbReference>
<evidence type="ECO:0000313" key="6">
    <source>
        <dbReference type="EMBL" id="SAL69789.1"/>
    </source>
</evidence>
<feature type="domain" description="IclR-ED" evidence="5">
    <location>
        <begin position="75"/>
        <end position="258"/>
    </location>
</feature>
<dbReference type="Gene3D" id="1.10.10.10">
    <property type="entry name" value="Winged helix-like DNA-binding domain superfamily/Winged helix DNA-binding domain"/>
    <property type="match status" value="1"/>
</dbReference>
<name>A0A158JMY9_9BURK</name>
<dbReference type="InterPro" id="IPR005471">
    <property type="entry name" value="Tscrpt_reg_IclR_N"/>
</dbReference>
<feature type="domain" description="HTH iclR-type" evidence="4">
    <location>
        <begin position="12"/>
        <end position="74"/>
    </location>
</feature>
<accession>A0A158JMY9</accession>
<gene>
    <name evidence="6" type="ORF">AWB68_03985</name>
</gene>
<keyword evidence="2" id="KW-0238">DNA-binding</keyword>
<evidence type="ECO:0000259" key="5">
    <source>
        <dbReference type="PROSITE" id="PS51078"/>
    </source>
</evidence>